<name>A0A4Z1I901_9HELO</name>
<dbReference type="AlphaFoldDB" id="A0A4Z1I901"/>
<gene>
    <name evidence="2" type="ORF">BELL_1310g00030</name>
</gene>
<dbReference type="SUPFAM" id="SSF51905">
    <property type="entry name" value="FAD/NAD(P)-binding domain"/>
    <property type="match status" value="3"/>
</dbReference>
<reference evidence="2 3" key="1">
    <citation type="submission" date="2017-12" db="EMBL/GenBank/DDBJ databases">
        <title>Comparative genomics of Botrytis spp.</title>
        <authorList>
            <person name="Valero-Jimenez C.A."/>
            <person name="Tapia P."/>
            <person name="Veloso J."/>
            <person name="Silva-Moreno E."/>
            <person name="Staats M."/>
            <person name="Valdes J.H."/>
            <person name="Van Kan J.A.L."/>
        </authorList>
    </citation>
    <scope>NUCLEOTIDE SEQUENCE [LARGE SCALE GENOMIC DNA]</scope>
    <source>
        <strain evidence="2 3">Be9601</strain>
    </source>
</reference>
<dbReference type="OrthoDB" id="74360at2759"/>
<dbReference type="Proteomes" id="UP000297229">
    <property type="component" value="Unassembled WGS sequence"/>
</dbReference>
<dbReference type="PANTHER" id="PTHR42877:SF7">
    <property type="entry name" value="FLAVIN-BINDING MONOOXYGENASE-RELATED"/>
    <property type="match status" value="1"/>
</dbReference>
<protein>
    <submittedName>
        <fullName evidence="2">Uncharacterized protein</fullName>
    </submittedName>
</protein>
<dbReference type="PRINTS" id="PR00469">
    <property type="entry name" value="PNDRDTASEII"/>
</dbReference>
<proteinExistence type="inferred from homology"/>
<evidence type="ECO:0000256" key="1">
    <source>
        <dbReference type="ARBA" id="ARBA00010139"/>
    </source>
</evidence>
<dbReference type="Gene3D" id="3.50.50.60">
    <property type="entry name" value="FAD/NAD(P)-binding domain"/>
    <property type="match status" value="3"/>
</dbReference>
<organism evidence="2 3">
    <name type="scientific">Botrytis elliptica</name>
    <dbReference type="NCBI Taxonomy" id="278938"/>
    <lineage>
        <taxon>Eukaryota</taxon>
        <taxon>Fungi</taxon>
        <taxon>Dikarya</taxon>
        <taxon>Ascomycota</taxon>
        <taxon>Pezizomycotina</taxon>
        <taxon>Leotiomycetes</taxon>
        <taxon>Helotiales</taxon>
        <taxon>Sclerotiniaceae</taxon>
        <taxon>Botrytis</taxon>
    </lineage>
</organism>
<dbReference type="Pfam" id="PF13450">
    <property type="entry name" value="NAD_binding_8"/>
    <property type="match status" value="1"/>
</dbReference>
<evidence type="ECO:0000313" key="3">
    <source>
        <dbReference type="Proteomes" id="UP000297229"/>
    </source>
</evidence>
<comment type="similarity">
    <text evidence="1">Belongs to the FAD-binding monooxygenase family.</text>
</comment>
<evidence type="ECO:0000313" key="2">
    <source>
        <dbReference type="EMBL" id="TGO58089.1"/>
    </source>
</evidence>
<keyword evidence="3" id="KW-1185">Reference proteome</keyword>
<accession>A0A4Z1I901</accession>
<dbReference type="PANTHER" id="PTHR42877">
    <property type="entry name" value="L-ORNITHINE N(5)-MONOOXYGENASE-RELATED"/>
    <property type="match status" value="1"/>
</dbReference>
<dbReference type="InterPro" id="IPR036188">
    <property type="entry name" value="FAD/NAD-bd_sf"/>
</dbReference>
<sequence length="547" mass="61732">MIDPSDVFINGNPQIIKDAAIENLRPVSVIVIGAGFSGIYCGVRISERLRNVNLKIYEKNDGVGGTWYENRYPGCACDIPSHSYQYTFAPNPNWSSFYAPAPEIRQYLEDIVKRFSVDRFIKCSHEVIGAQWDDKKAKWKVQVKNLETGETITDEADVVISARGTLNNISWPKIEGLSDIKIPVMHSAAWDMIYDFKNKRIGVIGGGSSAIQIIPSLQKVPGAQLSCYIRSKTWISRPFGDIAMEKLGIKETYFSAEQKARFASDPEHYLEFRTIIARDANSAHVITLKGSKHQETARDNFTELMKERLAKKPEIFKALLPTFSVGCRRLTPGPGYLEALVEDNVDFLDTPILKASTNGLILKSGEERELDVLVCATGFQASAPPVFPPVFPVIGRNGQSMKEKFEPWPKTYLSLATDGFPNYFMVLGPNAAIGTGSLTVMMEMTGDYIIKCIRKIQKENTARMEVQRRRVQDFSRIIDHYFQKTVYVDDCNSWYRSNGGKGDRVTGLWPGSTLHAMECLRSPRWEDFDYLYEGENDGEECNRLAWI</sequence>
<comment type="caution">
    <text evidence="2">The sequence shown here is derived from an EMBL/GenBank/DDBJ whole genome shotgun (WGS) entry which is preliminary data.</text>
</comment>
<dbReference type="InterPro" id="IPR051209">
    <property type="entry name" value="FAD-bind_Monooxygenase_sf"/>
</dbReference>
<dbReference type="EMBL" id="PQXM01001308">
    <property type="protein sequence ID" value="TGO58089.1"/>
    <property type="molecule type" value="Genomic_DNA"/>
</dbReference>